<reference evidence="2 3" key="1">
    <citation type="submission" date="2019-07" db="EMBL/GenBank/DDBJ databases">
        <title>Finished genome of Venturia effusa.</title>
        <authorList>
            <person name="Young C.A."/>
            <person name="Cox M.P."/>
            <person name="Ganley A.R.D."/>
            <person name="David W.J."/>
        </authorList>
    </citation>
    <scope>NUCLEOTIDE SEQUENCE [LARGE SCALE GENOMIC DNA]</scope>
    <source>
        <strain evidence="3">albino</strain>
    </source>
</reference>
<keyword evidence="3" id="KW-1185">Reference proteome</keyword>
<name>A0A517LM29_9PEZI</name>
<sequence>MRSTSLVLLAFTGPILAGPQGAPLKGAAYTLQIKSSAEPLNNKILSTKGGKVGIFPGGLGLKVSSSAYASSNTLSLHPGAEDHQLALVGSKGLLELVDVVNPRAESIPHGQSMEWSTFVIDGQGNVGVKDGADIPSRRWVAFTNADGSHGIGLYDGFTVPPPKQFQNVTLVATRT</sequence>
<dbReference type="EMBL" id="CP042200">
    <property type="protein sequence ID" value="QDS76693.1"/>
    <property type="molecule type" value="Genomic_DNA"/>
</dbReference>
<dbReference type="Proteomes" id="UP000316270">
    <property type="component" value="Chromosome 16"/>
</dbReference>
<proteinExistence type="predicted"/>
<evidence type="ECO:0000313" key="2">
    <source>
        <dbReference type="EMBL" id="QDS76693.1"/>
    </source>
</evidence>
<feature type="chain" id="PRO_5022100574" evidence="1">
    <location>
        <begin position="18"/>
        <end position="175"/>
    </location>
</feature>
<keyword evidence="1" id="KW-0732">Signal</keyword>
<dbReference type="AlphaFoldDB" id="A0A517LM29"/>
<accession>A0A517LM29</accession>
<organism evidence="2 3">
    <name type="scientific">Venturia effusa</name>
    <dbReference type="NCBI Taxonomy" id="50376"/>
    <lineage>
        <taxon>Eukaryota</taxon>
        <taxon>Fungi</taxon>
        <taxon>Dikarya</taxon>
        <taxon>Ascomycota</taxon>
        <taxon>Pezizomycotina</taxon>
        <taxon>Dothideomycetes</taxon>
        <taxon>Pleosporomycetidae</taxon>
        <taxon>Venturiales</taxon>
        <taxon>Venturiaceae</taxon>
        <taxon>Venturia</taxon>
    </lineage>
</organism>
<evidence type="ECO:0000313" key="3">
    <source>
        <dbReference type="Proteomes" id="UP000316270"/>
    </source>
</evidence>
<gene>
    <name evidence="2" type="ORF">FKW77_000618</name>
</gene>
<evidence type="ECO:0000256" key="1">
    <source>
        <dbReference type="SAM" id="SignalP"/>
    </source>
</evidence>
<protein>
    <submittedName>
        <fullName evidence="2">Uncharacterized protein</fullName>
    </submittedName>
</protein>
<dbReference type="OrthoDB" id="5199481at2759"/>
<feature type="signal peptide" evidence="1">
    <location>
        <begin position="1"/>
        <end position="17"/>
    </location>
</feature>